<name>A0A1D7TZU6_9HYPH</name>
<dbReference type="InterPro" id="IPR036291">
    <property type="entry name" value="NAD(P)-bd_dom_sf"/>
</dbReference>
<dbReference type="OrthoDB" id="9793626at2"/>
<dbReference type="Pfam" id="PF00389">
    <property type="entry name" value="2-Hacid_dh"/>
    <property type="match status" value="1"/>
</dbReference>
<dbReference type="STRING" id="1526658.BHK69_09335"/>
<dbReference type="SUPFAM" id="SSF52283">
    <property type="entry name" value="Formate/glycerate dehydrogenase catalytic domain-like"/>
    <property type="match status" value="1"/>
</dbReference>
<dbReference type="RefSeq" id="WP_069689857.1">
    <property type="nucleotide sequence ID" value="NZ_CP017147.1"/>
</dbReference>
<dbReference type="PANTHER" id="PTHR10996">
    <property type="entry name" value="2-HYDROXYACID DEHYDROGENASE-RELATED"/>
    <property type="match status" value="1"/>
</dbReference>
<dbReference type="FunFam" id="3.40.50.720:FF:000203">
    <property type="entry name" value="D-3-phosphoglycerate dehydrogenase (SerA)"/>
    <property type="match status" value="1"/>
</dbReference>
<dbReference type="InterPro" id="IPR006140">
    <property type="entry name" value="D-isomer_DH_NAD-bd"/>
</dbReference>
<dbReference type="InterPro" id="IPR006139">
    <property type="entry name" value="D-isomer_2_OHA_DH_cat_dom"/>
</dbReference>
<dbReference type="InterPro" id="IPR029753">
    <property type="entry name" value="D-isomer_DH_CS"/>
</dbReference>
<proteinExistence type="inferred from homology"/>
<dbReference type="GO" id="GO:0051287">
    <property type="term" value="F:NAD binding"/>
    <property type="evidence" value="ECO:0007669"/>
    <property type="project" value="InterPro"/>
</dbReference>
<dbReference type="InterPro" id="IPR050223">
    <property type="entry name" value="D-isomer_2-hydroxyacid_DH"/>
</dbReference>
<dbReference type="GO" id="GO:0016618">
    <property type="term" value="F:hydroxypyruvate reductase [NAD(P)H] activity"/>
    <property type="evidence" value="ECO:0007669"/>
    <property type="project" value="TreeGrafter"/>
</dbReference>
<gene>
    <name evidence="7" type="ORF">BHK69_09335</name>
</gene>
<evidence type="ECO:0000256" key="2">
    <source>
        <dbReference type="ARBA" id="ARBA00023002"/>
    </source>
</evidence>
<feature type="domain" description="D-isomer specific 2-hydroxyacid dehydrogenase NAD-binding" evidence="6">
    <location>
        <begin position="111"/>
        <end position="290"/>
    </location>
</feature>
<evidence type="ECO:0000256" key="4">
    <source>
        <dbReference type="RuleBase" id="RU003719"/>
    </source>
</evidence>
<dbReference type="SUPFAM" id="SSF51735">
    <property type="entry name" value="NAD(P)-binding Rossmann-fold domains"/>
    <property type="match status" value="1"/>
</dbReference>
<dbReference type="PANTHER" id="PTHR10996:SF283">
    <property type="entry name" value="GLYOXYLATE_HYDROXYPYRUVATE REDUCTASE B"/>
    <property type="match status" value="1"/>
</dbReference>
<dbReference type="GO" id="GO:0005829">
    <property type="term" value="C:cytosol"/>
    <property type="evidence" value="ECO:0007669"/>
    <property type="project" value="TreeGrafter"/>
</dbReference>
<organism evidence="7 8">
    <name type="scientific">Bosea vaviloviae</name>
    <dbReference type="NCBI Taxonomy" id="1526658"/>
    <lineage>
        <taxon>Bacteria</taxon>
        <taxon>Pseudomonadati</taxon>
        <taxon>Pseudomonadota</taxon>
        <taxon>Alphaproteobacteria</taxon>
        <taxon>Hyphomicrobiales</taxon>
        <taxon>Boseaceae</taxon>
        <taxon>Bosea</taxon>
    </lineage>
</organism>
<dbReference type="EMBL" id="CP017147">
    <property type="protein sequence ID" value="AOO80639.1"/>
    <property type="molecule type" value="Genomic_DNA"/>
</dbReference>
<protein>
    <submittedName>
        <fullName evidence="7">Hydroxyacid dehydrogenase</fullName>
    </submittedName>
</protein>
<accession>A0A1D7TZU6</accession>
<evidence type="ECO:0000259" key="6">
    <source>
        <dbReference type="Pfam" id="PF02826"/>
    </source>
</evidence>
<evidence type="ECO:0000313" key="7">
    <source>
        <dbReference type="EMBL" id="AOO80639.1"/>
    </source>
</evidence>
<dbReference type="KEGG" id="bvv:BHK69_09335"/>
<keyword evidence="3" id="KW-0520">NAD</keyword>
<reference evidence="7 8" key="1">
    <citation type="journal article" date="2015" name="Antonie Van Leeuwenhoek">
        <title>Bosea vaviloviae sp. nov., a new species of slow-growing rhizobia isolated from nodules of the relict species Vavilovia formosa (Stev.) Fed.</title>
        <authorList>
            <person name="Safronova V.I."/>
            <person name="Kuznetsova I.G."/>
            <person name="Sazanova A.L."/>
            <person name="Kimeklis A.K."/>
            <person name="Belimov A.A."/>
            <person name="Andronov E.E."/>
            <person name="Pinaev A.G."/>
            <person name="Chizhevskaya E.P."/>
            <person name="Pukhaev A.R."/>
            <person name="Popov K.P."/>
            <person name="Willems A."/>
            <person name="Tikhonovich I.A."/>
        </authorList>
    </citation>
    <scope>NUCLEOTIDE SEQUENCE [LARGE SCALE GENOMIC DNA]</scope>
    <source>
        <strain evidence="7 8">Vaf18</strain>
    </source>
</reference>
<evidence type="ECO:0000313" key="8">
    <source>
        <dbReference type="Proteomes" id="UP000094969"/>
    </source>
</evidence>
<keyword evidence="8" id="KW-1185">Reference proteome</keyword>
<sequence>MPLLPPDNELTIGFSHAAYQLQAEFATRGHAARSFSANSLDELKARSVEADVLVVSGLWRNELIAASPKLRFIQSVSAGTDQFDKPALAAAGIRLASAQGVNERAVAEHAMALVLALTRQIHLARDNQTAKHWRPMIGDRARREDELGGKTMVIVGLGRIGLRLAALASAFGIRVIGVRRRPEPQPHIEAIVRPDQLHEVMAQADIVALTCPLTAETEGLIGVQALAVMKPTAVLINVARGKVVDEAALLAALSEGRLAGAGLDCFHDEPLPPSSPFWGLPQVVITPHSAGETRAYEGNVVDTLLDNLGRLARGETALRNQIV</sequence>
<dbReference type="PROSITE" id="PS00671">
    <property type="entry name" value="D_2_HYDROXYACID_DH_3"/>
    <property type="match status" value="1"/>
</dbReference>
<dbReference type="CDD" id="cd05300">
    <property type="entry name" value="2-Hacid_dh_1"/>
    <property type="match status" value="1"/>
</dbReference>
<dbReference type="Gene3D" id="3.40.50.720">
    <property type="entry name" value="NAD(P)-binding Rossmann-like Domain"/>
    <property type="match status" value="2"/>
</dbReference>
<dbReference type="GO" id="GO:0030267">
    <property type="term" value="F:glyoxylate reductase (NADPH) activity"/>
    <property type="evidence" value="ECO:0007669"/>
    <property type="project" value="TreeGrafter"/>
</dbReference>
<evidence type="ECO:0000256" key="1">
    <source>
        <dbReference type="ARBA" id="ARBA00005854"/>
    </source>
</evidence>
<keyword evidence="2 4" id="KW-0560">Oxidoreductase</keyword>
<evidence type="ECO:0000259" key="5">
    <source>
        <dbReference type="Pfam" id="PF00389"/>
    </source>
</evidence>
<evidence type="ECO:0000256" key="3">
    <source>
        <dbReference type="ARBA" id="ARBA00023027"/>
    </source>
</evidence>
<dbReference type="Pfam" id="PF02826">
    <property type="entry name" value="2-Hacid_dh_C"/>
    <property type="match status" value="1"/>
</dbReference>
<feature type="domain" description="D-isomer specific 2-hydroxyacid dehydrogenase catalytic" evidence="5">
    <location>
        <begin position="35"/>
        <end position="317"/>
    </location>
</feature>
<comment type="similarity">
    <text evidence="1 4">Belongs to the D-isomer specific 2-hydroxyacid dehydrogenase family.</text>
</comment>
<dbReference type="Proteomes" id="UP000094969">
    <property type="component" value="Chromosome"/>
</dbReference>
<dbReference type="AlphaFoldDB" id="A0A1D7TZU6"/>